<feature type="compositionally biased region" description="Gly residues" evidence="2">
    <location>
        <begin position="180"/>
        <end position="191"/>
    </location>
</feature>
<feature type="region of interest" description="Disordered" evidence="2">
    <location>
        <begin position="1"/>
        <end position="39"/>
    </location>
</feature>
<keyword evidence="1" id="KW-0175">Coiled coil</keyword>
<evidence type="ECO:0000256" key="1">
    <source>
        <dbReference type="SAM" id="Coils"/>
    </source>
</evidence>
<accession>A0A0F9LGJ0</accession>
<feature type="compositionally biased region" description="Pro residues" evidence="2">
    <location>
        <begin position="15"/>
        <end position="28"/>
    </location>
</feature>
<protein>
    <submittedName>
        <fullName evidence="3">Uncharacterized protein</fullName>
    </submittedName>
</protein>
<dbReference type="EMBL" id="LAZR01012475">
    <property type="protein sequence ID" value="KKM26630.1"/>
    <property type="molecule type" value="Genomic_DNA"/>
</dbReference>
<feature type="coiled-coil region" evidence="1">
    <location>
        <begin position="75"/>
        <end position="140"/>
    </location>
</feature>
<evidence type="ECO:0000256" key="2">
    <source>
        <dbReference type="SAM" id="MobiDB-lite"/>
    </source>
</evidence>
<reference evidence="3" key="1">
    <citation type="journal article" date="2015" name="Nature">
        <title>Complex archaea that bridge the gap between prokaryotes and eukaryotes.</title>
        <authorList>
            <person name="Spang A."/>
            <person name="Saw J.H."/>
            <person name="Jorgensen S.L."/>
            <person name="Zaremba-Niedzwiedzka K."/>
            <person name="Martijn J."/>
            <person name="Lind A.E."/>
            <person name="van Eijk R."/>
            <person name="Schleper C."/>
            <person name="Guy L."/>
            <person name="Ettema T.J."/>
        </authorList>
    </citation>
    <scope>NUCLEOTIDE SEQUENCE</scope>
</reference>
<gene>
    <name evidence="3" type="ORF">LCGC14_1582800</name>
</gene>
<dbReference type="AlphaFoldDB" id="A0A0F9LGJ0"/>
<name>A0A0F9LGJ0_9ZZZZ</name>
<comment type="caution">
    <text evidence="3">The sequence shown here is derived from an EMBL/GenBank/DDBJ whole genome shotgun (WGS) entry which is preliminary data.</text>
</comment>
<feature type="region of interest" description="Disordered" evidence="2">
    <location>
        <begin position="176"/>
        <end position="199"/>
    </location>
</feature>
<sequence length="223" mass="23665">MPNKDDASGNNVPDPKTPPPPASPPPSTDTPKFELKDGVMTVDGRKVVSESDLIAAKKSLESAAEQAQTVHNDAIDKSKLELSESLQQVASLNAKLQEAEKARDAGATPNTDVAGIKEKLESAESRIEALTTEAGESLEMRRAFLALKYTIPVDSLSEKNKEQLDSFEEALKAVATSRGGSPGPYAIGGTGADTKPPTDMERARSILDNTPIRGVRTAEAQKV</sequence>
<proteinExistence type="predicted"/>
<organism evidence="3">
    <name type="scientific">marine sediment metagenome</name>
    <dbReference type="NCBI Taxonomy" id="412755"/>
    <lineage>
        <taxon>unclassified sequences</taxon>
        <taxon>metagenomes</taxon>
        <taxon>ecological metagenomes</taxon>
    </lineage>
</organism>
<feature type="region of interest" description="Disordered" evidence="2">
    <location>
        <begin position="204"/>
        <end position="223"/>
    </location>
</feature>
<evidence type="ECO:0000313" key="3">
    <source>
        <dbReference type="EMBL" id="KKM26630.1"/>
    </source>
</evidence>